<dbReference type="FunFam" id="2.160.20.10:FF:000049">
    <property type="entry name" value="Putative exo-beta-1,3-glucanase"/>
    <property type="match status" value="1"/>
</dbReference>
<reference evidence="3" key="2">
    <citation type="submission" date="2020-11" db="EMBL/GenBank/DDBJ databases">
        <authorList>
            <consortium name="DOE Joint Genome Institute"/>
            <person name="Kuo A."/>
            <person name="Miyauchi S."/>
            <person name="Kiss E."/>
            <person name="Drula E."/>
            <person name="Kohler A."/>
            <person name="Sanchez-Garcia M."/>
            <person name="Andreopoulos B."/>
            <person name="Barry K.W."/>
            <person name="Bonito G."/>
            <person name="Buee M."/>
            <person name="Carver A."/>
            <person name="Chen C."/>
            <person name="Cichocki N."/>
            <person name="Clum A."/>
            <person name="Culley D."/>
            <person name="Crous P.W."/>
            <person name="Fauchery L."/>
            <person name="Girlanda M."/>
            <person name="Hayes R."/>
            <person name="Keri Z."/>
            <person name="Labutti K."/>
            <person name="Lipzen A."/>
            <person name="Lombard V."/>
            <person name="Magnuson J."/>
            <person name="Maillard F."/>
            <person name="Morin E."/>
            <person name="Murat C."/>
            <person name="Nolan M."/>
            <person name="Ohm R."/>
            <person name="Pangilinan J."/>
            <person name="Pereira M."/>
            <person name="Perotto S."/>
            <person name="Peter M."/>
            <person name="Riley R."/>
            <person name="Sitrit Y."/>
            <person name="Stielow B."/>
            <person name="Szollosi G."/>
            <person name="Zifcakova L."/>
            <person name="Stursova M."/>
            <person name="Spatafora J.W."/>
            <person name="Tedersoo L."/>
            <person name="Vaario L.-M."/>
            <person name="Yamada A."/>
            <person name="Yan M."/>
            <person name="Wang P."/>
            <person name="Xu J."/>
            <person name="Bruns T."/>
            <person name="Baldrian P."/>
            <person name="Vilgalys R."/>
            <person name="Henrissat B."/>
            <person name="Grigoriev I.V."/>
            <person name="Hibbett D."/>
            <person name="Nagy L.G."/>
            <person name="Martin F.M."/>
        </authorList>
    </citation>
    <scope>NUCLEOTIDE SEQUENCE</scope>
    <source>
        <strain evidence="3">UH-Tt-Lm1</strain>
    </source>
</reference>
<dbReference type="EMBL" id="WIUZ02000001">
    <property type="protein sequence ID" value="KAF9793229.1"/>
    <property type="molecule type" value="Genomic_DNA"/>
</dbReference>
<dbReference type="InterPro" id="IPR024535">
    <property type="entry name" value="RHGA/B-epi-like_pectate_lyase"/>
</dbReference>
<dbReference type="PANTHER" id="PTHR33928:SF2">
    <property type="entry name" value="PECTATE LYASE SUPERFAMILY PROTEIN DOMAIN-CONTAINING PROTEIN-RELATED"/>
    <property type="match status" value="1"/>
</dbReference>
<feature type="transmembrane region" description="Helical" evidence="1">
    <location>
        <begin position="12"/>
        <end position="32"/>
    </location>
</feature>
<dbReference type="Pfam" id="PF12708">
    <property type="entry name" value="Pect-lyase_RHGA_epim"/>
    <property type="match status" value="2"/>
</dbReference>
<dbReference type="Gene3D" id="2.160.20.10">
    <property type="entry name" value="Single-stranded right-handed beta-helix, Pectin lyase-like"/>
    <property type="match status" value="2"/>
</dbReference>
<comment type="caution">
    <text evidence="3">The sequence shown here is derived from an EMBL/GenBank/DDBJ whole genome shotgun (WGS) entry which is preliminary data.</text>
</comment>
<evidence type="ECO:0000256" key="1">
    <source>
        <dbReference type="SAM" id="Phobius"/>
    </source>
</evidence>
<dbReference type="GO" id="GO:0004650">
    <property type="term" value="F:polygalacturonase activity"/>
    <property type="evidence" value="ECO:0007669"/>
    <property type="project" value="InterPro"/>
</dbReference>
<accession>A0A9P6LD66</accession>
<organism evidence="3 4">
    <name type="scientific">Thelephora terrestris</name>
    <dbReference type="NCBI Taxonomy" id="56493"/>
    <lineage>
        <taxon>Eukaryota</taxon>
        <taxon>Fungi</taxon>
        <taxon>Dikarya</taxon>
        <taxon>Basidiomycota</taxon>
        <taxon>Agaricomycotina</taxon>
        <taxon>Agaricomycetes</taxon>
        <taxon>Thelephorales</taxon>
        <taxon>Thelephoraceae</taxon>
        <taxon>Thelephora</taxon>
    </lineage>
</organism>
<dbReference type="InterPro" id="IPR012334">
    <property type="entry name" value="Pectin_lyas_fold"/>
</dbReference>
<dbReference type="InterPro" id="IPR039279">
    <property type="entry name" value="QRT3-like"/>
</dbReference>
<reference evidence="3" key="1">
    <citation type="journal article" date="2020" name="Nat. Commun.">
        <title>Large-scale genome sequencing of mycorrhizal fungi provides insights into the early evolution of symbiotic traits.</title>
        <authorList>
            <person name="Miyauchi S."/>
            <person name="Kiss E."/>
            <person name="Kuo A."/>
            <person name="Drula E."/>
            <person name="Kohler A."/>
            <person name="Sanchez-Garcia M."/>
            <person name="Morin E."/>
            <person name="Andreopoulos B."/>
            <person name="Barry K.W."/>
            <person name="Bonito G."/>
            <person name="Buee M."/>
            <person name="Carver A."/>
            <person name="Chen C."/>
            <person name="Cichocki N."/>
            <person name="Clum A."/>
            <person name="Culley D."/>
            <person name="Crous P.W."/>
            <person name="Fauchery L."/>
            <person name="Girlanda M."/>
            <person name="Hayes R.D."/>
            <person name="Keri Z."/>
            <person name="LaButti K."/>
            <person name="Lipzen A."/>
            <person name="Lombard V."/>
            <person name="Magnuson J."/>
            <person name="Maillard F."/>
            <person name="Murat C."/>
            <person name="Nolan M."/>
            <person name="Ohm R.A."/>
            <person name="Pangilinan J."/>
            <person name="Pereira M.F."/>
            <person name="Perotto S."/>
            <person name="Peter M."/>
            <person name="Pfister S."/>
            <person name="Riley R."/>
            <person name="Sitrit Y."/>
            <person name="Stielow J.B."/>
            <person name="Szollosi G."/>
            <person name="Zifcakova L."/>
            <person name="Stursova M."/>
            <person name="Spatafora J.W."/>
            <person name="Tedersoo L."/>
            <person name="Vaario L.M."/>
            <person name="Yamada A."/>
            <person name="Yan M."/>
            <person name="Wang P."/>
            <person name="Xu J."/>
            <person name="Bruns T."/>
            <person name="Baldrian P."/>
            <person name="Vilgalys R."/>
            <person name="Dunand C."/>
            <person name="Henrissat B."/>
            <person name="Grigoriev I.V."/>
            <person name="Hibbett D."/>
            <person name="Nagy L.G."/>
            <person name="Martin F.M."/>
        </authorList>
    </citation>
    <scope>NUCLEOTIDE SEQUENCE</scope>
    <source>
        <strain evidence="3">UH-Tt-Lm1</strain>
    </source>
</reference>
<dbReference type="AlphaFoldDB" id="A0A9P6LD66"/>
<gene>
    <name evidence="3" type="ORF">BJ322DRAFT_1033567</name>
</gene>
<feature type="domain" description="Rhamnogalacturonase A/B/Epimerase-like pectate lyase" evidence="2">
    <location>
        <begin position="93"/>
        <end position="320"/>
    </location>
</feature>
<name>A0A9P6LD66_9AGAM</name>
<dbReference type="CDD" id="cd23668">
    <property type="entry name" value="GH55_beta13glucanase-like"/>
    <property type="match status" value="1"/>
</dbReference>
<evidence type="ECO:0000259" key="2">
    <source>
        <dbReference type="Pfam" id="PF12708"/>
    </source>
</evidence>
<keyword evidence="1" id="KW-1133">Transmembrane helix</keyword>
<evidence type="ECO:0000313" key="4">
    <source>
        <dbReference type="Proteomes" id="UP000736335"/>
    </source>
</evidence>
<dbReference type="OrthoDB" id="1046782at2759"/>
<dbReference type="SUPFAM" id="SSF51126">
    <property type="entry name" value="Pectin lyase-like"/>
    <property type="match status" value="2"/>
</dbReference>
<dbReference type="Proteomes" id="UP000736335">
    <property type="component" value="Unassembled WGS sequence"/>
</dbReference>
<dbReference type="PANTHER" id="PTHR33928">
    <property type="entry name" value="POLYGALACTURONASE QRT3"/>
    <property type="match status" value="1"/>
</dbReference>
<protein>
    <submittedName>
        <fullName evidence="3">Exo-beta-1,3-glucanase</fullName>
    </submittedName>
</protein>
<keyword evidence="4" id="KW-1185">Reference proteome</keyword>
<sequence>MSRAGPSISRNWLVGGIGFAALRIFALCFLPGQTVVEETNGGPQQATGVALGSQCSVPLGDGSAAQNEPYWLEKMKHQGLSAYNKDPSSYNTFRNVKDFGAKGDGVTDDTEAILRAMWTGDRCGMNCGSSTTSPATVYFPQGTYLVSDSIPVLYYTEIVGDARELPAIIAAANFNPTALAIFDADPYIPGGWGAQYYVNQNNFFRAIKNLVIDTTRVPPHVVATCIHWQVSQATSLYNIVFKLSSTPGTQHRGVQMENGSGGFMGDLIISGGNIGLDVGNQQFTVRNVTIDGSKTGVKMTWNWGWNFQGITIRNAKVGFDVKTGSNADDSDQGVGGVAIMDGIVSDTPVFYRSSRSSTNLQGSIVLNNIKLTNVQSVVAVLDGETILRGSESDVTIDTWVQGNIYVGRERRGFHKGTTSSIPRDPSLLDNGRMFGKGRPTYADYDMTQIVSVKDHGVQGDGRTDDTLALQAVFDKFADCKIIFVDAGTYLVTDTLKIPAGVRIFGEAWAVIAGTGSKFDDVHHPRAVVQVGDPGSEGVAEIGGVIFSTRGPTAGAIVLEWNIRSNQKGGAGLWDSYVRLGGTAGSQLQVAECPKNAVGNRNCFAAFLAVHLTPRSNGYFEGTWIWLADHDFETLHGDQTTIYSARGLLSESQGPVWLVGTGSEHHILVNYNLAGAANHYLGLPQTESPYFQPNPPPPGPLYTSLSEWKDPTFSGGQKAAWGLHITKSRNILVFGAGLYSFFANYDSTTCNRPDRISCQEEVLHVDRESSISIYSLATVGVVHPLSVDDTPVINAVDNRNGFAQTVTVWKSS</sequence>
<feature type="domain" description="Rhamnogalacturonase A/B/Epimerase-like pectate lyase" evidence="2">
    <location>
        <begin position="449"/>
        <end position="511"/>
    </location>
</feature>
<dbReference type="InterPro" id="IPR011050">
    <property type="entry name" value="Pectin_lyase_fold/virulence"/>
</dbReference>
<proteinExistence type="predicted"/>
<keyword evidence="1" id="KW-0812">Transmembrane</keyword>
<keyword evidence="1" id="KW-0472">Membrane</keyword>
<evidence type="ECO:0000313" key="3">
    <source>
        <dbReference type="EMBL" id="KAF9793229.1"/>
    </source>
</evidence>